<feature type="compositionally biased region" description="Low complexity" evidence="1">
    <location>
        <begin position="727"/>
        <end position="745"/>
    </location>
</feature>
<protein>
    <submittedName>
        <fullName evidence="3">Uncharacterized protein LOC118426329 isoform X1</fullName>
    </submittedName>
</protein>
<feature type="compositionally biased region" description="Basic and acidic residues" evidence="1">
    <location>
        <begin position="476"/>
        <end position="510"/>
    </location>
</feature>
<dbReference type="OrthoDB" id="2126613at2759"/>
<reference evidence="3" key="2">
    <citation type="submission" date="2025-08" db="UniProtKB">
        <authorList>
            <consortium name="RefSeq"/>
        </authorList>
    </citation>
    <scope>IDENTIFICATION</scope>
    <source>
        <strain evidence="3">S238N-H82</strain>
        <tissue evidence="3">Testes</tissue>
    </source>
</reference>
<dbReference type="KEGG" id="bfo:118426329"/>
<gene>
    <name evidence="3" type="primary">LOC118426329</name>
</gene>
<proteinExistence type="predicted"/>
<organism evidence="2 3">
    <name type="scientific">Branchiostoma floridae</name>
    <name type="common">Florida lancelet</name>
    <name type="synonym">Amphioxus</name>
    <dbReference type="NCBI Taxonomy" id="7739"/>
    <lineage>
        <taxon>Eukaryota</taxon>
        <taxon>Metazoa</taxon>
        <taxon>Chordata</taxon>
        <taxon>Cephalochordata</taxon>
        <taxon>Leptocardii</taxon>
        <taxon>Amphioxiformes</taxon>
        <taxon>Branchiostomatidae</taxon>
        <taxon>Branchiostoma</taxon>
    </lineage>
</organism>
<evidence type="ECO:0000313" key="3">
    <source>
        <dbReference type="RefSeq" id="XP_035691531.1"/>
    </source>
</evidence>
<dbReference type="Proteomes" id="UP000001554">
    <property type="component" value="Chromosome 11"/>
</dbReference>
<dbReference type="OMA" id="PAREKIV"/>
<feature type="region of interest" description="Disordered" evidence="1">
    <location>
        <begin position="455"/>
        <end position="510"/>
    </location>
</feature>
<evidence type="ECO:0000256" key="1">
    <source>
        <dbReference type="SAM" id="MobiDB-lite"/>
    </source>
</evidence>
<feature type="region of interest" description="Disordered" evidence="1">
    <location>
        <begin position="689"/>
        <end position="745"/>
    </location>
</feature>
<evidence type="ECO:0000313" key="2">
    <source>
        <dbReference type="Proteomes" id="UP000001554"/>
    </source>
</evidence>
<accession>A0A9J7N6L6</accession>
<name>A0A9J7N6L6_BRAFL</name>
<dbReference type="RefSeq" id="XP_035691531.1">
    <property type="nucleotide sequence ID" value="XM_035835638.1"/>
</dbReference>
<dbReference type="Gene3D" id="1.10.472.80">
    <property type="entry name" value="Ypt/Rab-GAP domain of gyp1p, domain 3"/>
    <property type="match status" value="1"/>
</dbReference>
<dbReference type="GeneID" id="118426329"/>
<sequence length="745" mass="85673">MSSTTPEWLEDCKHHVTETSEWKSFTVELFDAVQQQLTESHVKYFSDLSEAEKELFMERAVRAIQHGSSFTTLNAQVSKMLDMALNNEVARELLEDHPVNTKSDLVLGHARDGAVSLLQRWPDMRDKLHLCLNQPLPPTLRQLAWKLHLRNSKLRRQYATAVKTESPSLKSPWHREICQKCEDILQSEPTFKPLANHYGVLTAMQSVLSYYHASLQTASTLPDMDYLLLVPFLAVTQNTLSGDSAAGDNVKALLVEEFITYMAQRPGYMRESGVRESHGHLHMFYFISPYFKDFSDEKLVFADTVADLLKQHDDHLATAISTAFATEKVTPSRTSLEEGLQTLLQPLLRVMFVGYLQMDCLLYIWDQYIIGLDVPAYQVLPTISTVLLMLLREHFFKCKNSHQMEQVLTSHSRKLHMHQFQYEINKRFYRTLHAQIHKDDKSTMPVLDPTQSVGMPPPWTHWSVEKLPPRQKAHDRRQAREEREAQRLRFVEQQKAEGEMKQEDELARKREEERQLELALEQSRRQQDQERLALEQELDAERQARYELQKRADDQIAMLQKQIDDLKRMKDTKPKSAAPSETLSAISLKAPPPSAATHVTRTWPVAPSPARSEPSRPPGTPDAVKAETIMRDLVGRIMQGTNFLAHGTGDEKDTLDQQTRQSLQAYNKDRREAEIEIFGRRISSRDWNSMASGERTDTQGRLADAVRRKVEQRHGTNSGHNNKSRHGTNNSRHGNNSRHSTNSRH</sequence>
<keyword evidence="2" id="KW-1185">Reference proteome</keyword>
<dbReference type="AlphaFoldDB" id="A0A9J7N6L6"/>
<feature type="compositionally biased region" description="Basic and acidic residues" evidence="1">
    <location>
        <begin position="694"/>
        <end position="714"/>
    </location>
</feature>
<feature type="region of interest" description="Disordered" evidence="1">
    <location>
        <begin position="588"/>
        <end position="624"/>
    </location>
</feature>
<reference evidence="2" key="1">
    <citation type="journal article" date="2020" name="Nat. Ecol. Evol.">
        <title>Deeply conserved synteny resolves early events in vertebrate evolution.</title>
        <authorList>
            <person name="Simakov O."/>
            <person name="Marletaz F."/>
            <person name="Yue J.X."/>
            <person name="O'Connell B."/>
            <person name="Jenkins J."/>
            <person name="Brandt A."/>
            <person name="Calef R."/>
            <person name="Tung C.H."/>
            <person name="Huang T.K."/>
            <person name="Schmutz J."/>
            <person name="Satoh N."/>
            <person name="Yu J.K."/>
            <person name="Putnam N.H."/>
            <person name="Green R.E."/>
            <person name="Rokhsar D.S."/>
        </authorList>
    </citation>
    <scope>NUCLEOTIDE SEQUENCE [LARGE SCALE GENOMIC DNA]</scope>
    <source>
        <strain evidence="2">S238N-H82</strain>
    </source>
</reference>